<comment type="caution">
    <text evidence="2">The sequence shown here is derived from an EMBL/GenBank/DDBJ whole genome shotgun (WGS) entry which is preliminary data.</text>
</comment>
<proteinExistence type="predicted"/>
<keyword evidence="1" id="KW-0732">Signal</keyword>
<evidence type="ECO:0000256" key="1">
    <source>
        <dbReference type="SAM" id="SignalP"/>
    </source>
</evidence>
<protein>
    <submittedName>
        <fullName evidence="2">Uncharacterized protein</fullName>
    </submittedName>
</protein>
<organism evidence="2 3">
    <name type="scientific">Candidatus Lloydbacteria bacterium RIFCSPHIGHO2_02_FULL_51_22</name>
    <dbReference type="NCBI Taxonomy" id="1798663"/>
    <lineage>
        <taxon>Bacteria</taxon>
        <taxon>Candidatus Lloydiibacteriota</taxon>
    </lineage>
</organism>
<name>A0A1G2D8V6_9BACT</name>
<accession>A0A1G2D8V6</accession>
<feature type="chain" id="PRO_5009582473" evidence="1">
    <location>
        <begin position="32"/>
        <end position="401"/>
    </location>
</feature>
<feature type="signal peptide" evidence="1">
    <location>
        <begin position="1"/>
        <end position="31"/>
    </location>
</feature>
<reference evidence="2 3" key="1">
    <citation type="journal article" date="2016" name="Nat. Commun.">
        <title>Thousands of microbial genomes shed light on interconnected biogeochemical processes in an aquifer system.</title>
        <authorList>
            <person name="Anantharaman K."/>
            <person name="Brown C.T."/>
            <person name="Hug L.A."/>
            <person name="Sharon I."/>
            <person name="Castelle C.J."/>
            <person name="Probst A.J."/>
            <person name="Thomas B.C."/>
            <person name="Singh A."/>
            <person name="Wilkins M.J."/>
            <person name="Karaoz U."/>
            <person name="Brodie E.L."/>
            <person name="Williams K.H."/>
            <person name="Hubbard S.S."/>
            <person name="Banfield J.F."/>
        </authorList>
    </citation>
    <scope>NUCLEOTIDE SEQUENCE [LARGE SCALE GENOMIC DNA]</scope>
</reference>
<dbReference type="EMBL" id="MHLN01000054">
    <property type="protein sequence ID" value="OGZ09188.1"/>
    <property type="molecule type" value="Genomic_DNA"/>
</dbReference>
<sequence>MKNTFFKQKSFYAVFLSVALSVVLVAGAASAVTTISANINTGGTLTVSSATKLNGNVNVGDATSGDNDRVYLYGTTTVIGTQALVFGSSSAASLSGQAAGSVYYDSASRVLRLYDGINWYPVASSTDAGGSLIITGANVVRFNNFNVGAMALGTSTADVYYGTDPGGRAVLTLQATTTGSVPLRIFTASSTQTGNLFEIYANGAEVFAIDGYTGNASSTGSWTIGNYSTGISVLSVGGMATTTGATGNITTQGTLTVVGAITANGAVTLGNAIGDAIVITGSASTTNSFSVGASNAAGAAGSFSVSGMASTTGANGNMATRGLLWIGTSTDTTMGPLTGAGATTTLSVYSAGTTTLTLGTSDRNRGSCIEMRTADGAATYRVFLNAAGALTTAVGDCDKKE</sequence>
<evidence type="ECO:0000313" key="3">
    <source>
        <dbReference type="Proteomes" id="UP000178099"/>
    </source>
</evidence>
<dbReference type="Proteomes" id="UP000178099">
    <property type="component" value="Unassembled WGS sequence"/>
</dbReference>
<evidence type="ECO:0000313" key="2">
    <source>
        <dbReference type="EMBL" id="OGZ09188.1"/>
    </source>
</evidence>
<dbReference type="AlphaFoldDB" id="A0A1G2D8V6"/>
<gene>
    <name evidence="2" type="ORF">A3D67_01625</name>
</gene>